<feature type="domain" description="PKD" evidence="7">
    <location>
        <begin position="222"/>
        <end position="281"/>
    </location>
</feature>
<dbReference type="RefSeq" id="WP_021644857.1">
    <property type="nucleotide sequence ID" value="NZ_KE993088.1"/>
</dbReference>
<keyword evidence="4" id="KW-1133">Transmembrane helix</keyword>
<keyword evidence="3" id="KW-0677">Repeat</keyword>
<dbReference type="AlphaFoldDB" id="U2C5H6"/>
<dbReference type="SUPFAM" id="SSF49299">
    <property type="entry name" value="PKD domain"/>
    <property type="match status" value="2"/>
</dbReference>
<dbReference type="GO" id="GO:0006816">
    <property type="term" value="P:calcium ion transport"/>
    <property type="evidence" value="ECO:0007669"/>
    <property type="project" value="TreeGrafter"/>
</dbReference>
<evidence type="ECO:0000256" key="2">
    <source>
        <dbReference type="ARBA" id="ARBA00022692"/>
    </source>
</evidence>
<dbReference type="PROSITE" id="PS51257">
    <property type="entry name" value="PROKAR_LIPOPROTEIN"/>
    <property type="match status" value="1"/>
</dbReference>
<keyword evidence="5" id="KW-0472">Membrane</keyword>
<proteinExistence type="predicted"/>
<comment type="caution">
    <text evidence="8">The sequence shown here is derived from an EMBL/GenBank/DDBJ whole genome shotgun (WGS) entry which is preliminary data.</text>
</comment>
<organism evidence="8 9">
    <name type="scientific">Bacteroides pyogenes F0041</name>
    <dbReference type="NCBI Taxonomy" id="1321819"/>
    <lineage>
        <taxon>Bacteria</taxon>
        <taxon>Pseudomonadati</taxon>
        <taxon>Bacteroidota</taxon>
        <taxon>Bacteroidia</taxon>
        <taxon>Bacteroidales</taxon>
        <taxon>Bacteroidaceae</taxon>
        <taxon>Bacteroides</taxon>
    </lineage>
</organism>
<feature type="chain" id="PRO_5004625258" evidence="6">
    <location>
        <begin position="22"/>
        <end position="685"/>
    </location>
</feature>
<keyword evidence="2" id="KW-0812">Transmembrane</keyword>
<dbReference type="PANTHER" id="PTHR46730:SF1">
    <property type="entry name" value="PLAT DOMAIN-CONTAINING PROTEIN"/>
    <property type="match status" value="1"/>
</dbReference>
<evidence type="ECO:0000313" key="8">
    <source>
        <dbReference type="EMBL" id="ERI85714.1"/>
    </source>
</evidence>
<dbReference type="Proteomes" id="UP000016496">
    <property type="component" value="Unassembled WGS sequence"/>
</dbReference>
<dbReference type="PROSITE" id="PS50093">
    <property type="entry name" value="PKD"/>
    <property type="match status" value="1"/>
</dbReference>
<gene>
    <name evidence="8" type="ORF">HMPREF1981_01438</name>
</gene>
<evidence type="ECO:0000256" key="4">
    <source>
        <dbReference type="ARBA" id="ARBA00022989"/>
    </source>
</evidence>
<evidence type="ECO:0000259" key="7">
    <source>
        <dbReference type="PROSITE" id="PS50093"/>
    </source>
</evidence>
<dbReference type="GO" id="GO:0005886">
    <property type="term" value="C:plasma membrane"/>
    <property type="evidence" value="ECO:0007669"/>
    <property type="project" value="TreeGrafter"/>
</dbReference>
<dbReference type="PATRIC" id="fig|1321819.3.peg.1323"/>
<reference evidence="8 9" key="1">
    <citation type="submission" date="2013-08" db="EMBL/GenBank/DDBJ databases">
        <authorList>
            <person name="Weinstock G."/>
            <person name="Sodergren E."/>
            <person name="Wylie T."/>
            <person name="Fulton L."/>
            <person name="Fulton R."/>
            <person name="Fronick C."/>
            <person name="O'Laughlin M."/>
            <person name="Godfrey J."/>
            <person name="Miner T."/>
            <person name="Herter B."/>
            <person name="Appelbaum E."/>
            <person name="Cordes M."/>
            <person name="Lek S."/>
            <person name="Wollam A."/>
            <person name="Pepin K.H."/>
            <person name="Palsikar V.B."/>
            <person name="Mitreva M."/>
            <person name="Wilson R.K."/>
        </authorList>
    </citation>
    <scope>NUCLEOTIDE SEQUENCE [LARGE SCALE GENOMIC DNA]</scope>
    <source>
        <strain evidence="8 9">F0041</strain>
    </source>
</reference>
<sequence length="685" mass="76189">MKQKTSLFLFLFAMLISSCNKDEILPAAPVISGLEAEYAVVEGDKLPLMPTIDNKEGVSYRWMLDGKEVSTASGYTFLASVTGDYTIMFTATNKGGSDQKRITIKVLKKDEPPFITGLKEEYAVTVETDLLLKPEITGSGNIAIDWLLDGKSVASKSEYTFNAEKTGSYKLVLKATNKGGTTQKEILITVIEKGLAPAISNINEKYEIAPGIGLVLRPSVASDTQVAYSWTLNGKEVADTPEYTFKAAQPGNYILTLKVTNENGSFEKQISIAVEIKTQDIKTTAYNVLLFDFTSFESIPQDLKLSIIKAPSELYRISLTNEKKPMFVAAEPGSYTLEVSSDNVISEIVQIEVVNLPKSPSPYIARVFDYRPAPGQFVNKLPEYARGDTYEDMVRKAGEWIVGEDAFMITLGGWGGYVTFGFDHTIINVEGKRDFRINGNAFGANDNKRPGAPFGGSCEPGIIMVAYDKNKNGKPDEDEWCEIKGSGNFSARNEPWYTIAKDNGNDVNVYRDYEMTYYRPAKEEPEIYAEPDNPLAFTIIKDYIRWKDNKNHSGYKIKNVYHKQSYYPGWIKEDKMTFKGIRLAENAVDEGKFNPGINSGGVYFVLYGYRYGYVDNQPNQGDGSAIDIDWAIDKDGNPANLPGIDFVKVYNGVNQENGWLGETSTEVQRGEDLHMLGVNIDTIKD</sequence>
<keyword evidence="6" id="KW-0732">Signal</keyword>
<dbReference type="InterPro" id="IPR041696">
    <property type="entry name" value="PKD_3"/>
</dbReference>
<evidence type="ECO:0000256" key="5">
    <source>
        <dbReference type="ARBA" id="ARBA00023136"/>
    </source>
</evidence>
<accession>U2C5H6</accession>
<evidence type="ECO:0000313" key="9">
    <source>
        <dbReference type="Proteomes" id="UP000016496"/>
    </source>
</evidence>
<dbReference type="GO" id="GO:0005261">
    <property type="term" value="F:monoatomic cation channel activity"/>
    <property type="evidence" value="ECO:0007669"/>
    <property type="project" value="TreeGrafter"/>
</dbReference>
<dbReference type="HOGENOM" id="CLU_032634_1_0_10"/>
<dbReference type="InterPro" id="IPR013783">
    <property type="entry name" value="Ig-like_fold"/>
</dbReference>
<feature type="signal peptide" evidence="6">
    <location>
        <begin position="1"/>
        <end position="21"/>
    </location>
</feature>
<dbReference type="InterPro" id="IPR035986">
    <property type="entry name" value="PKD_dom_sf"/>
</dbReference>
<dbReference type="CDD" id="cd00146">
    <property type="entry name" value="PKD"/>
    <property type="match status" value="1"/>
</dbReference>
<dbReference type="PANTHER" id="PTHR46730">
    <property type="entry name" value="POLYCYSTIN-1"/>
    <property type="match status" value="1"/>
</dbReference>
<comment type="subcellular location">
    <subcellularLocation>
        <location evidence="1">Membrane</location>
    </subcellularLocation>
</comment>
<evidence type="ECO:0000256" key="6">
    <source>
        <dbReference type="SAM" id="SignalP"/>
    </source>
</evidence>
<dbReference type="Pfam" id="PF16820">
    <property type="entry name" value="PKD_3"/>
    <property type="match status" value="2"/>
</dbReference>
<dbReference type="InterPro" id="IPR000601">
    <property type="entry name" value="PKD_dom"/>
</dbReference>
<dbReference type="Gene3D" id="2.60.40.10">
    <property type="entry name" value="Immunoglobulins"/>
    <property type="match status" value="1"/>
</dbReference>
<dbReference type="EMBL" id="AWSV01000079">
    <property type="protein sequence ID" value="ERI85714.1"/>
    <property type="molecule type" value="Genomic_DNA"/>
</dbReference>
<name>U2C5H6_9BACE</name>
<protein>
    <submittedName>
        <fullName evidence="8">PKD domain protein</fullName>
    </submittedName>
</protein>
<evidence type="ECO:0000256" key="1">
    <source>
        <dbReference type="ARBA" id="ARBA00004370"/>
    </source>
</evidence>
<dbReference type="OrthoDB" id="975810at2"/>
<evidence type="ECO:0000256" key="3">
    <source>
        <dbReference type="ARBA" id="ARBA00022737"/>
    </source>
</evidence>